<evidence type="ECO:0000259" key="5">
    <source>
        <dbReference type="Pfam" id="PF04083"/>
    </source>
</evidence>
<evidence type="ECO:0000256" key="3">
    <source>
        <dbReference type="SAM" id="MobiDB-lite"/>
    </source>
</evidence>
<accession>A0A0M8MHL0</accession>
<dbReference type="PANTHER" id="PTHR11005">
    <property type="entry name" value="LYSOSOMAL ACID LIPASE-RELATED"/>
    <property type="match status" value="1"/>
</dbReference>
<dbReference type="GO" id="GO:0006629">
    <property type="term" value="P:lipid metabolic process"/>
    <property type="evidence" value="ECO:0007669"/>
    <property type="project" value="InterPro"/>
</dbReference>
<gene>
    <name evidence="6" type="ORF">Malapachy_0339</name>
</gene>
<keyword evidence="4" id="KW-1133">Transmembrane helix</keyword>
<feature type="domain" description="Partial AB-hydrolase lipase" evidence="5">
    <location>
        <begin position="312"/>
        <end position="370"/>
    </location>
</feature>
<dbReference type="RefSeq" id="XP_017990248.1">
    <property type="nucleotide sequence ID" value="XM_018134863.1"/>
</dbReference>
<dbReference type="AlphaFoldDB" id="A0A0M8MHL0"/>
<feature type="compositionally biased region" description="Basic and acidic residues" evidence="3">
    <location>
        <begin position="172"/>
        <end position="188"/>
    </location>
</feature>
<sequence length="668" mass="77418">MVLGRVASQRRRNYNQAAESYHDDEEGYFDDEVGGTHRDWDDGEVDDRAPRSARRVSDEFGDAQSMYDDVDEEPYDDEMDDAILDDRHHHGHDPHRRHHHHHHHNRHAPQEESTTEPYEDDDRSYVDDFEDGTEYYDEPEDGRSSRRYGDAEDRYEDESDYDPNYHAAHGYHGRDGRSFHPTDTDHATRRGHGVYVEHPHTGMEDVAHGAFPEPKAASFDPHEPGVETESAGDFPAFFHHKVGDYGDFGLLSRIYLEIRQMMMFGLTTLGLTIVINLAFVRYMNPFRKHYPKARVDFEFDRRITGERYSERVEYYAEYWGYKCEEYEVTTKGGWILKVHRVSDPRRPGGRGYPVLLQHGILCTSLFFFTSEERSLGFWLVDQGYDVWSSNIRSNYGAGHTRYKRWDPRFWAWGLVELGDDLVDVVNFVLEVTGYKQLAYVGHSQGTGSMFLALNKFPTFGHKLSSFTALGPAVYPGASLNRLPFKVMKMTPSRWAWSLVFGVREFMPALGLARAVLPKFLMGHLGYIIFAYLFDFHDHNWVDRHKPKVFCSTGVLTSSELLYYWIHSFIFRGCVFDPRLTQPWFNKAFPPLTVAYGSIDQLVVGKPLIERLLTYESNVQIVHILELQGYEHMDMVLGVDAYKTVFPKIKDTIVRTIDPEDAPMQKSVM</sequence>
<dbReference type="STRING" id="77020.A0A0M8MHL0"/>
<feature type="transmembrane region" description="Helical" evidence="4">
    <location>
        <begin position="261"/>
        <end position="280"/>
    </location>
</feature>
<organism evidence="6 7">
    <name type="scientific">Malassezia pachydermatis</name>
    <dbReference type="NCBI Taxonomy" id="77020"/>
    <lineage>
        <taxon>Eukaryota</taxon>
        <taxon>Fungi</taxon>
        <taxon>Dikarya</taxon>
        <taxon>Basidiomycota</taxon>
        <taxon>Ustilaginomycotina</taxon>
        <taxon>Malasseziomycetes</taxon>
        <taxon>Malasseziales</taxon>
        <taxon>Malasseziaceae</taxon>
        <taxon>Malassezia</taxon>
    </lineage>
</organism>
<keyword evidence="7" id="KW-1185">Reference proteome</keyword>
<feature type="compositionally biased region" description="Basic residues" evidence="3">
    <location>
        <begin position="89"/>
        <end position="107"/>
    </location>
</feature>
<evidence type="ECO:0000313" key="7">
    <source>
        <dbReference type="Proteomes" id="UP000037751"/>
    </source>
</evidence>
<dbReference type="OrthoDB" id="9974421at2759"/>
<evidence type="ECO:0000313" key="6">
    <source>
        <dbReference type="EMBL" id="KOS12616.1"/>
    </source>
</evidence>
<dbReference type="Proteomes" id="UP000037751">
    <property type="component" value="Unassembled WGS sequence"/>
</dbReference>
<protein>
    <submittedName>
        <fullName evidence="6">Triglyceride lipase-cholesterol esterase</fullName>
    </submittedName>
</protein>
<dbReference type="SUPFAM" id="SSF53474">
    <property type="entry name" value="alpha/beta-Hydrolases"/>
    <property type="match status" value="1"/>
</dbReference>
<evidence type="ECO:0000256" key="4">
    <source>
        <dbReference type="SAM" id="Phobius"/>
    </source>
</evidence>
<keyword evidence="4" id="KW-0812">Transmembrane</keyword>
<dbReference type="InterPro" id="IPR006693">
    <property type="entry name" value="AB_hydrolase_lipase"/>
</dbReference>
<dbReference type="Gene3D" id="3.40.50.1820">
    <property type="entry name" value="alpha/beta hydrolase"/>
    <property type="match status" value="1"/>
</dbReference>
<name>A0A0M8MHL0_9BASI</name>
<feature type="compositionally biased region" description="Acidic residues" evidence="3">
    <location>
        <begin position="22"/>
        <end position="33"/>
    </location>
</feature>
<dbReference type="VEuPathDB" id="FungiDB:Malapachy_0339"/>
<comment type="catalytic activity">
    <reaction evidence="2">
        <text>a monoacylglycerol + H2O = glycerol + a fatty acid + H(+)</text>
        <dbReference type="Rhea" id="RHEA:15245"/>
        <dbReference type="ChEBI" id="CHEBI:15377"/>
        <dbReference type="ChEBI" id="CHEBI:15378"/>
        <dbReference type="ChEBI" id="CHEBI:17408"/>
        <dbReference type="ChEBI" id="CHEBI:17754"/>
        <dbReference type="ChEBI" id="CHEBI:28868"/>
    </reaction>
</comment>
<keyword evidence="4" id="KW-0472">Membrane</keyword>
<comment type="caution">
    <text evidence="6">The sequence shown here is derived from an EMBL/GenBank/DDBJ whole genome shotgun (WGS) entry which is preliminary data.</text>
</comment>
<evidence type="ECO:0000256" key="2">
    <source>
        <dbReference type="ARBA" id="ARBA00048461"/>
    </source>
</evidence>
<reference evidence="6 7" key="1">
    <citation type="submission" date="2015-07" db="EMBL/GenBank/DDBJ databases">
        <title>Draft Genome Sequence of Malassezia furfur CBS1878 and Malassezia pachydermatis CBS1879.</title>
        <authorList>
            <person name="Triana S."/>
            <person name="Ohm R."/>
            <person name="Gonzalez A."/>
            <person name="DeCock H."/>
            <person name="Restrepo S."/>
            <person name="Celis A."/>
        </authorList>
    </citation>
    <scope>NUCLEOTIDE SEQUENCE [LARGE SCALE GENOMIC DNA]</scope>
    <source>
        <strain evidence="6 7">CBS 1879</strain>
    </source>
</reference>
<dbReference type="Pfam" id="PF04083">
    <property type="entry name" value="Abhydro_lipase"/>
    <property type="match status" value="1"/>
</dbReference>
<dbReference type="EMBL" id="LGAV01000010">
    <property type="protein sequence ID" value="KOS12616.1"/>
    <property type="molecule type" value="Genomic_DNA"/>
</dbReference>
<feature type="compositionally biased region" description="Acidic residues" evidence="3">
    <location>
        <begin position="68"/>
        <end position="83"/>
    </location>
</feature>
<evidence type="ECO:0000256" key="1">
    <source>
        <dbReference type="ARBA" id="ARBA00047591"/>
    </source>
</evidence>
<proteinExistence type="predicted"/>
<dbReference type="InterPro" id="IPR029058">
    <property type="entry name" value="AB_hydrolase_fold"/>
</dbReference>
<feature type="region of interest" description="Disordered" evidence="3">
    <location>
        <begin position="1"/>
        <end position="189"/>
    </location>
</feature>
<feature type="compositionally biased region" description="Basic and acidic residues" evidence="3">
    <location>
        <begin position="34"/>
        <end position="58"/>
    </location>
</feature>
<dbReference type="GeneID" id="28726738"/>
<feature type="transmembrane region" description="Helical" evidence="4">
    <location>
        <begin position="548"/>
        <end position="565"/>
    </location>
</feature>
<feature type="compositionally biased region" description="Acidic residues" evidence="3">
    <location>
        <begin position="113"/>
        <end position="140"/>
    </location>
</feature>
<feature type="transmembrane region" description="Helical" evidence="4">
    <location>
        <begin position="519"/>
        <end position="536"/>
    </location>
</feature>
<comment type="catalytic activity">
    <reaction evidence="1">
        <text>a diacylglycerol + H2O = a monoacylglycerol + a fatty acid + H(+)</text>
        <dbReference type="Rhea" id="RHEA:32731"/>
        <dbReference type="ChEBI" id="CHEBI:15377"/>
        <dbReference type="ChEBI" id="CHEBI:15378"/>
        <dbReference type="ChEBI" id="CHEBI:17408"/>
        <dbReference type="ChEBI" id="CHEBI:18035"/>
        <dbReference type="ChEBI" id="CHEBI:28868"/>
    </reaction>
</comment>
<feature type="compositionally biased region" description="Basic and acidic residues" evidence="3">
    <location>
        <begin position="141"/>
        <end position="152"/>
    </location>
</feature>